<dbReference type="SUPFAM" id="SSF53649">
    <property type="entry name" value="Alkaline phosphatase-like"/>
    <property type="match status" value="1"/>
</dbReference>
<reference evidence="7 9" key="3">
    <citation type="submission" date="2017-12" db="EMBL/GenBank/DDBJ databases">
        <title>Phylogenetic diversity of female urinary microbiome.</title>
        <authorList>
            <person name="Thomas-White K."/>
            <person name="Wolfe A.J."/>
        </authorList>
    </citation>
    <scope>NUCLEOTIDE SEQUENCE [LARGE SCALE GENOMIC DNA]</scope>
    <source>
        <strain evidence="7 9">UMB0139</strain>
    </source>
</reference>
<dbReference type="PROSITE" id="PS00523">
    <property type="entry name" value="SULFATASE_1"/>
    <property type="match status" value="1"/>
</dbReference>
<keyword evidence="3" id="KW-0378">Hydrolase</keyword>
<dbReference type="RefSeq" id="WP_067972937.1">
    <property type="nucleotide sequence ID" value="NZ_CAJHKM010000004.1"/>
</dbReference>
<dbReference type="PROSITE" id="PS00149">
    <property type="entry name" value="SULFATASE_2"/>
    <property type="match status" value="1"/>
</dbReference>
<evidence type="ECO:0000313" key="7">
    <source>
        <dbReference type="EMBL" id="PKZ21477.1"/>
    </source>
</evidence>
<dbReference type="Pfam" id="PF00884">
    <property type="entry name" value="Sulfatase"/>
    <property type="match status" value="1"/>
</dbReference>
<evidence type="ECO:0000313" key="9">
    <source>
        <dbReference type="Proteomes" id="UP000234239"/>
    </source>
</evidence>
<dbReference type="GO" id="GO:0004065">
    <property type="term" value="F:arylsulfatase activity"/>
    <property type="evidence" value="ECO:0007669"/>
    <property type="project" value="TreeGrafter"/>
</dbReference>
<evidence type="ECO:0000256" key="2">
    <source>
        <dbReference type="ARBA" id="ARBA00022723"/>
    </source>
</evidence>
<dbReference type="CDD" id="cd16143">
    <property type="entry name" value="ARS_like"/>
    <property type="match status" value="1"/>
</dbReference>
<sequence length="563" mass="63772">MSQKKPNIVLIFADDLGMGDVSAFNPESKIHTEHIDALAKDGMRFTDSHATSALCTPSRYGLLTGRYNWRSRLKSSVIPGDSQTLIEKDRRTLPQMLKDHGYQTAAIGKWHLGMEWTLKDHKDYERYGVDGDKYRDQEANYQKGRPYFGNTTDEPIFRGTDIDYSQPIKFGPLNYGFDYFYGTAASLDQAPFTIIENDRALYQPEYMAGDHNISRIKSDTNRSIEAGVMAPEHSPYHVPDQMQAKALEVLDEMIEADDPFFLYYPNHLVHGPIIPQERFRGKSGIGDYGDFVLQLDSYVGEIANKLKEAGIYEDTLFIFTSDNGASPIVDIDRLKEEEDHDPSNGLRGHKMHIWEGGHREPTIVSYPRLIEANTVSNHMVSHSDFYNTIADILGEEKRDDVAEDSYSNLPLWQGKDQAVREDIIHSAGNGGFSIRRDFWKLIMVKDGGLGGYERNVDSYKETFQATELYDLRDDLSESHNVITDHPDVVDELSQVLVDYIKEGRSTPGQAQANQADLPTGDWEQVAFMPDYEDYVQGLNQAAVEAGQISQEELDKNSAFKKED</sequence>
<dbReference type="InterPro" id="IPR050738">
    <property type="entry name" value="Sulfatase"/>
</dbReference>
<evidence type="ECO:0000313" key="8">
    <source>
        <dbReference type="Proteomes" id="UP000069912"/>
    </source>
</evidence>
<dbReference type="KEGG" id="asan:AWM72_02995"/>
<evidence type="ECO:0000256" key="3">
    <source>
        <dbReference type="ARBA" id="ARBA00022801"/>
    </source>
</evidence>
<dbReference type="EMBL" id="CP014160">
    <property type="protein sequence ID" value="AMB93792.1"/>
    <property type="molecule type" value="Genomic_DNA"/>
</dbReference>
<reference evidence="6 8" key="1">
    <citation type="journal article" date="2016" name="Genome Announc.">
        <title>Complete Genome Sequences of Aerococcus christensenii CCUG 28831T, Aerococcus sanguinicola CCUG 43001T, Aerococcus urinae CCUG 36881T, Aerococcus urinaeequi CCUG 28094T, Aerococcus urinaehominis CCUG 42038 BT, and Aerococcus viridans CCUG 4311T.</title>
        <authorList>
            <person name="Carkaci D."/>
            <person name="Dargis R."/>
            <person name="Nielsen X.C."/>
            <person name="Skovgaard O."/>
            <person name="Fuursted K."/>
            <person name="Christensen J.J."/>
        </authorList>
    </citation>
    <scope>NUCLEOTIDE SEQUENCE [LARGE SCALE GENOMIC DNA]</scope>
    <source>
        <strain evidence="6 8">CCUG43001</strain>
    </source>
</reference>
<accession>A0A0X8FAL7</accession>
<proteinExistence type="inferred from homology"/>
<dbReference type="EMBL" id="PKGY01000003">
    <property type="protein sequence ID" value="PKZ21477.1"/>
    <property type="molecule type" value="Genomic_DNA"/>
</dbReference>
<organism evidence="6 8">
    <name type="scientific">Aerococcus sanguinicola</name>
    <dbReference type="NCBI Taxonomy" id="119206"/>
    <lineage>
        <taxon>Bacteria</taxon>
        <taxon>Bacillati</taxon>
        <taxon>Bacillota</taxon>
        <taxon>Bacilli</taxon>
        <taxon>Lactobacillales</taxon>
        <taxon>Aerococcaceae</taxon>
        <taxon>Aerococcus</taxon>
    </lineage>
</organism>
<comment type="similarity">
    <text evidence="1">Belongs to the sulfatase family.</text>
</comment>
<dbReference type="Gene3D" id="3.40.720.10">
    <property type="entry name" value="Alkaline Phosphatase, subunit A"/>
    <property type="match status" value="2"/>
</dbReference>
<dbReference type="Proteomes" id="UP000069912">
    <property type="component" value="Chromosome"/>
</dbReference>
<dbReference type="InterPro" id="IPR024607">
    <property type="entry name" value="Sulfatase_CS"/>
</dbReference>
<keyword evidence="2" id="KW-0479">Metal-binding</keyword>
<dbReference type="PANTHER" id="PTHR42693">
    <property type="entry name" value="ARYLSULFATASE FAMILY MEMBER"/>
    <property type="match status" value="1"/>
</dbReference>
<feature type="domain" description="Sulfatase N-terminal" evidence="5">
    <location>
        <begin position="6"/>
        <end position="394"/>
    </location>
</feature>
<dbReference type="InterPro" id="IPR017850">
    <property type="entry name" value="Alkaline_phosphatase_core_sf"/>
</dbReference>
<protein>
    <submittedName>
        <fullName evidence="7">Arylsulfatase</fullName>
    </submittedName>
</protein>
<dbReference type="GeneID" id="92903035"/>
<dbReference type="Proteomes" id="UP000234239">
    <property type="component" value="Unassembled WGS sequence"/>
</dbReference>
<evidence type="ECO:0000313" key="6">
    <source>
        <dbReference type="EMBL" id="AMB93792.1"/>
    </source>
</evidence>
<keyword evidence="8" id="KW-1185">Reference proteome</keyword>
<name>A0A0X8FAL7_9LACT</name>
<dbReference type="AlphaFoldDB" id="A0A0X8FAL7"/>
<dbReference type="InterPro" id="IPR000917">
    <property type="entry name" value="Sulfatase_N"/>
</dbReference>
<evidence type="ECO:0000259" key="5">
    <source>
        <dbReference type="Pfam" id="PF00884"/>
    </source>
</evidence>
<gene>
    <name evidence="6" type="ORF">AWM72_02995</name>
    <name evidence="7" type="ORF">CYJ28_06100</name>
</gene>
<keyword evidence="4" id="KW-0106">Calcium</keyword>
<dbReference type="Gene3D" id="3.30.1120.10">
    <property type="match status" value="1"/>
</dbReference>
<dbReference type="OrthoDB" id="9762324at2"/>
<evidence type="ECO:0000256" key="4">
    <source>
        <dbReference type="ARBA" id="ARBA00022837"/>
    </source>
</evidence>
<dbReference type="PANTHER" id="PTHR42693:SF53">
    <property type="entry name" value="ENDO-4-O-SULFATASE"/>
    <property type="match status" value="1"/>
</dbReference>
<dbReference type="GO" id="GO:0046872">
    <property type="term" value="F:metal ion binding"/>
    <property type="evidence" value="ECO:0007669"/>
    <property type="project" value="UniProtKB-KW"/>
</dbReference>
<reference evidence="8" key="2">
    <citation type="submission" date="2016-01" db="EMBL/GenBank/DDBJ databases">
        <title>Six Aerococcus type strain genome sequencing and assembly using PacBio and Illumina Hiseq.</title>
        <authorList>
            <person name="Carkaci D."/>
            <person name="Dargis R."/>
            <person name="Nielsen X.C."/>
            <person name="Skovgaard O."/>
            <person name="Fuursted K."/>
            <person name="Christensen J.J."/>
        </authorList>
    </citation>
    <scope>NUCLEOTIDE SEQUENCE [LARGE SCALE GENOMIC DNA]</scope>
    <source>
        <strain evidence="8">CCUG43001</strain>
    </source>
</reference>
<evidence type="ECO:0000256" key="1">
    <source>
        <dbReference type="ARBA" id="ARBA00008779"/>
    </source>
</evidence>